<organism evidence="2">
    <name type="scientific">Trichuris suis</name>
    <name type="common">pig whipworm</name>
    <dbReference type="NCBI Taxonomy" id="68888"/>
    <lineage>
        <taxon>Eukaryota</taxon>
        <taxon>Metazoa</taxon>
        <taxon>Ecdysozoa</taxon>
        <taxon>Nematoda</taxon>
        <taxon>Enoplea</taxon>
        <taxon>Dorylaimia</taxon>
        <taxon>Trichinellida</taxon>
        <taxon>Trichuridae</taxon>
        <taxon>Trichuris</taxon>
    </lineage>
</organism>
<dbReference type="EMBL" id="KL363193">
    <property type="protein sequence ID" value="KFD56563.1"/>
    <property type="molecule type" value="Genomic_DNA"/>
</dbReference>
<dbReference type="Proteomes" id="UP000030758">
    <property type="component" value="Unassembled WGS sequence"/>
</dbReference>
<proteinExistence type="predicted"/>
<name>A0A085MQ39_9BILA</name>
<dbReference type="Proteomes" id="UP000030764">
    <property type="component" value="Unassembled WGS sequence"/>
</dbReference>
<sequence>MQMTLIIGQKMRMAVVIKRTMMIMTAMMTTTTDYKDMMRSMLATHMSKYISPSVVTPVSSVEGACHAARQRDAMICFPSSSYMLKQFEMSLEDVGWAGV</sequence>
<reference evidence="2 3" key="1">
    <citation type="journal article" date="2014" name="Nat. Genet.">
        <title>Genome and transcriptome of the porcine whipworm Trichuris suis.</title>
        <authorList>
            <person name="Jex A.R."/>
            <person name="Nejsum P."/>
            <person name="Schwarz E.M."/>
            <person name="Hu L."/>
            <person name="Young N.D."/>
            <person name="Hall R.S."/>
            <person name="Korhonen P.K."/>
            <person name="Liao S."/>
            <person name="Thamsborg S."/>
            <person name="Xia J."/>
            <person name="Xu P."/>
            <person name="Wang S."/>
            <person name="Scheerlinck J.P."/>
            <person name="Hofmann A."/>
            <person name="Sternberg P.W."/>
            <person name="Wang J."/>
            <person name="Gasser R.B."/>
        </authorList>
    </citation>
    <scope>NUCLEOTIDE SEQUENCE [LARGE SCALE GENOMIC DNA]</scope>
    <source>
        <strain evidence="2">DCEP-RM93F</strain>
        <strain evidence="1">DCEP-RM93M</strain>
    </source>
</reference>
<accession>A0A085MQ39</accession>
<dbReference type="EMBL" id="KL368134">
    <property type="protein sequence ID" value="KFD59335.1"/>
    <property type="molecule type" value="Genomic_DNA"/>
</dbReference>
<protein>
    <submittedName>
        <fullName evidence="2">Uncharacterized protein</fullName>
    </submittedName>
</protein>
<evidence type="ECO:0000313" key="3">
    <source>
        <dbReference type="Proteomes" id="UP000030764"/>
    </source>
</evidence>
<evidence type="ECO:0000313" key="2">
    <source>
        <dbReference type="EMBL" id="KFD59335.1"/>
    </source>
</evidence>
<keyword evidence="3" id="KW-1185">Reference proteome</keyword>
<gene>
    <name evidence="1" type="ORF">M513_02667</name>
    <name evidence="2" type="ORF">M514_02667</name>
</gene>
<evidence type="ECO:0000313" key="1">
    <source>
        <dbReference type="EMBL" id="KFD56563.1"/>
    </source>
</evidence>
<dbReference type="AlphaFoldDB" id="A0A085MQ39"/>